<dbReference type="AlphaFoldDB" id="A0A4Y2A5G3"/>
<evidence type="ECO:0000313" key="5">
    <source>
        <dbReference type="EMBL" id="GBL75101.1"/>
    </source>
</evidence>
<comment type="caution">
    <text evidence="5">The sequence shown here is derived from an EMBL/GenBank/DDBJ whole genome shotgun (WGS) entry which is preliminary data.</text>
</comment>
<organism evidence="5 6">
    <name type="scientific">Araneus ventricosus</name>
    <name type="common">Orbweaver spider</name>
    <name type="synonym">Epeira ventricosa</name>
    <dbReference type="NCBI Taxonomy" id="182803"/>
    <lineage>
        <taxon>Eukaryota</taxon>
        <taxon>Metazoa</taxon>
        <taxon>Ecdysozoa</taxon>
        <taxon>Arthropoda</taxon>
        <taxon>Chelicerata</taxon>
        <taxon>Arachnida</taxon>
        <taxon>Araneae</taxon>
        <taxon>Araneomorphae</taxon>
        <taxon>Entelegynae</taxon>
        <taxon>Araneoidea</taxon>
        <taxon>Araneidae</taxon>
        <taxon>Araneus</taxon>
    </lineage>
</organism>
<keyword evidence="6" id="KW-1185">Reference proteome</keyword>
<accession>A0A4Y2A5G3</accession>
<evidence type="ECO:0000313" key="2">
    <source>
        <dbReference type="EMBL" id="GBL74962.1"/>
    </source>
</evidence>
<dbReference type="EMBL" id="BGPR01230883">
    <property type="protein sequence ID" value="GBL74962.1"/>
    <property type="molecule type" value="Genomic_DNA"/>
</dbReference>
<feature type="signal peptide" evidence="1">
    <location>
        <begin position="1"/>
        <end position="16"/>
    </location>
</feature>
<evidence type="ECO:0000313" key="3">
    <source>
        <dbReference type="EMBL" id="GBL74974.1"/>
    </source>
</evidence>
<evidence type="ECO:0000313" key="6">
    <source>
        <dbReference type="Proteomes" id="UP000499080"/>
    </source>
</evidence>
<keyword evidence="1" id="KW-0732">Signal</keyword>
<dbReference type="EMBL" id="BGPR01230896">
    <property type="protein sequence ID" value="GBL75020.1"/>
    <property type="molecule type" value="Genomic_DNA"/>
</dbReference>
<sequence length="87" mass="10080">MLRIQVLVFPLPIFSALNFQLMSTRKKTYVMSQNSTYKLGGEVKYFVRNHNHVGKHGQKWIKVELYVTFKVGTCGFLNADFNRVPPT</sequence>
<name>A0A4Y2A5G3_ARAVE</name>
<protein>
    <submittedName>
        <fullName evidence="5">Uncharacterized protein</fullName>
    </submittedName>
</protein>
<gene>
    <name evidence="3" type="ORF">AVEN_10113_1</name>
    <name evidence="5" type="ORF">AVEN_154555_1</name>
    <name evidence="2" type="ORF">AVEN_273824_1</name>
    <name evidence="4" type="ORF">AVEN_60885_1</name>
</gene>
<dbReference type="EMBL" id="BGPR01230918">
    <property type="protein sequence ID" value="GBL75101.1"/>
    <property type="molecule type" value="Genomic_DNA"/>
</dbReference>
<evidence type="ECO:0000313" key="4">
    <source>
        <dbReference type="EMBL" id="GBL75020.1"/>
    </source>
</evidence>
<proteinExistence type="predicted"/>
<evidence type="ECO:0000256" key="1">
    <source>
        <dbReference type="SAM" id="SignalP"/>
    </source>
</evidence>
<reference evidence="5 6" key="1">
    <citation type="journal article" date="2019" name="Sci. Rep.">
        <title>Orb-weaving spider Araneus ventricosus genome elucidates the spidroin gene catalogue.</title>
        <authorList>
            <person name="Kono N."/>
            <person name="Nakamura H."/>
            <person name="Ohtoshi R."/>
            <person name="Moran D.A.P."/>
            <person name="Shinohara A."/>
            <person name="Yoshida Y."/>
            <person name="Fujiwara M."/>
            <person name="Mori M."/>
            <person name="Tomita M."/>
            <person name="Arakawa K."/>
        </authorList>
    </citation>
    <scope>NUCLEOTIDE SEQUENCE [LARGE SCALE GENOMIC DNA]</scope>
</reference>
<dbReference type="Proteomes" id="UP000499080">
    <property type="component" value="Unassembled WGS sequence"/>
</dbReference>
<feature type="chain" id="PRO_5036129090" evidence="1">
    <location>
        <begin position="17"/>
        <end position="87"/>
    </location>
</feature>
<dbReference type="EMBL" id="BGPR01230886">
    <property type="protein sequence ID" value="GBL74974.1"/>
    <property type="molecule type" value="Genomic_DNA"/>
</dbReference>